<comment type="caution">
    <text evidence="7">The sequence shown here is derived from an EMBL/GenBank/DDBJ whole genome shotgun (WGS) entry which is preliminary data.</text>
</comment>
<sequence>MSEKSNRAPRGGRLLILSLLLFLFLAGLTALILYLVYRPSTPRFSVVAAAIYDLSNASSSSSPATALSTSMQFTLVIRNPSRRAAAFYDHLSAYVAYRGQPVTPPEPLPPVFQDPQSTVAVSPVLGGGSVPVSPDAAAGLAADQAYGIVGLRLLVVGRVRYKSGPFRGRWNGVYVRCDVLVGFKKGLAGPVPLLGEPDCDVDV</sequence>
<dbReference type="GO" id="GO:0009506">
    <property type="term" value="C:plasmodesma"/>
    <property type="evidence" value="ECO:0007669"/>
    <property type="project" value="TreeGrafter"/>
</dbReference>
<feature type="transmembrane region" description="Helical" evidence="5">
    <location>
        <begin position="12"/>
        <end position="37"/>
    </location>
</feature>
<dbReference type="AlphaFoldDB" id="A0A8J5HJ32"/>
<evidence type="ECO:0000313" key="8">
    <source>
        <dbReference type="Proteomes" id="UP000734854"/>
    </source>
</evidence>
<proteinExistence type="predicted"/>
<name>A0A8J5HJ32_ZINOF</name>
<evidence type="ECO:0000256" key="3">
    <source>
        <dbReference type="ARBA" id="ARBA00022989"/>
    </source>
</evidence>
<gene>
    <name evidence="7" type="ORF">ZIOFF_015822</name>
</gene>
<keyword evidence="8" id="KW-1185">Reference proteome</keyword>
<keyword evidence="4 5" id="KW-0472">Membrane</keyword>
<dbReference type="OrthoDB" id="746161at2759"/>
<evidence type="ECO:0000256" key="4">
    <source>
        <dbReference type="ARBA" id="ARBA00023136"/>
    </source>
</evidence>
<evidence type="ECO:0000256" key="5">
    <source>
        <dbReference type="SAM" id="Phobius"/>
    </source>
</evidence>
<evidence type="ECO:0000313" key="7">
    <source>
        <dbReference type="EMBL" id="KAG6525851.1"/>
    </source>
</evidence>
<dbReference type="PANTHER" id="PTHR31415">
    <property type="entry name" value="OS05G0367900 PROTEIN"/>
    <property type="match status" value="1"/>
</dbReference>
<dbReference type="GO" id="GO:0098542">
    <property type="term" value="P:defense response to other organism"/>
    <property type="evidence" value="ECO:0007669"/>
    <property type="project" value="InterPro"/>
</dbReference>
<organism evidence="7 8">
    <name type="scientific">Zingiber officinale</name>
    <name type="common">Ginger</name>
    <name type="synonym">Amomum zingiber</name>
    <dbReference type="NCBI Taxonomy" id="94328"/>
    <lineage>
        <taxon>Eukaryota</taxon>
        <taxon>Viridiplantae</taxon>
        <taxon>Streptophyta</taxon>
        <taxon>Embryophyta</taxon>
        <taxon>Tracheophyta</taxon>
        <taxon>Spermatophyta</taxon>
        <taxon>Magnoliopsida</taxon>
        <taxon>Liliopsida</taxon>
        <taxon>Zingiberales</taxon>
        <taxon>Zingiberaceae</taxon>
        <taxon>Zingiber</taxon>
    </lineage>
</organism>
<dbReference type="InterPro" id="IPR004864">
    <property type="entry name" value="LEA_2"/>
</dbReference>
<reference evidence="7 8" key="1">
    <citation type="submission" date="2020-08" db="EMBL/GenBank/DDBJ databases">
        <title>Plant Genome Project.</title>
        <authorList>
            <person name="Zhang R.-G."/>
        </authorList>
    </citation>
    <scope>NUCLEOTIDE SEQUENCE [LARGE SCALE GENOMIC DNA]</scope>
    <source>
        <tissue evidence="7">Rhizome</tissue>
    </source>
</reference>
<evidence type="ECO:0000259" key="6">
    <source>
        <dbReference type="Pfam" id="PF03168"/>
    </source>
</evidence>
<dbReference type="PANTHER" id="PTHR31415:SF9">
    <property type="entry name" value="OS05G0367900 PROTEIN"/>
    <property type="match status" value="1"/>
</dbReference>
<accession>A0A8J5HJ32</accession>
<comment type="subcellular location">
    <subcellularLocation>
        <location evidence="1">Membrane</location>
        <topology evidence="1">Single-pass membrane protein</topology>
    </subcellularLocation>
</comment>
<evidence type="ECO:0000256" key="2">
    <source>
        <dbReference type="ARBA" id="ARBA00022692"/>
    </source>
</evidence>
<dbReference type="Proteomes" id="UP000734854">
    <property type="component" value="Unassembled WGS sequence"/>
</dbReference>
<protein>
    <recommendedName>
        <fullName evidence="6">Late embryogenesis abundant protein LEA-2 subgroup domain-containing protein</fullName>
    </recommendedName>
</protein>
<dbReference type="InterPro" id="IPR044839">
    <property type="entry name" value="NDR1-like"/>
</dbReference>
<dbReference type="GO" id="GO:0005886">
    <property type="term" value="C:plasma membrane"/>
    <property type="evidence" value="ECO:0007669"/>
    <property type="project" value="TreeGrafter"/>
</dbReference>
<feature type="domain" description="Late embryogenesis abundant protein LEA-2 subgroup" evidence="6">
    <location>
        <begin position="75"/>
        <end position="170"/>
    </location>
</feature>
<keyword evidence="3 5" id="KW-1133">Transmembrane helix</keyword>
<dbReference type="Pfam" id="PF03168">
    <property type="entry name" value="LEA_2"/>
    <property type="match status" value="1"/>
</dbReference>
<evidence type="ECO:0000256" key="1">
    <source>
        <dbReference type="ARBA" id="ARBA00004167"/>
    </source>
</evidence>
<dbReference type="EMBL" id="JACMSC010000004">
    <property type="protein sequence ID" value="KAG6525851.1"/>
    <property type="molecule type" value="Genomic_DNA"/>
</dbReference>
<keyword evidence="2 5" id="KW-0812">Transmembrane</keyword>